<dbReference type="EMBL" id="CP001510">
    <property type="protein sequence ID" value="ACS38987.1"/>
    <property type="molecule type" value="Genomic_DNA"/>
</dbReference>
<sequence>MYLRMVAPLASSLPSLRPLLLLPRPVLSGPATRTFRPRLLSSLHKPALTLH</sequence>
<proteinExistence type="predicted"/>
<organism evidence="1 2">
    <name type="scientific">Methylorubrum extorquens (strain ATCC 14718 / DSM 1338 / JCM 2805 / NCIMB 9133 / AM1)</name>
    <name type="common">Methylobacterium extorquens</name>
    <dbReference type="NCBI Taxonomy" id="272630"/>
    <lineage>
        <taxon>Bacteria</taxon>
        <taxon>Pseudomonadati</taxon>
        <taxon>Pseudomonadota</taxon>
        <taxon>Alphaproteobacteria</taxon>
        <taxon>Hyphomicrobiales</taxon>
        <taxon>Methylobacteriaceae</taxon>
        <taxon>Methylorubrum</taxon>
    </lineage>
</organism>
<dbReference type="AlphaFoldDB" id="C5AXT4"/>
<accession>C5AXT4</accession>
<dbReference type="HOGENOM" id="CLU_3100678_0_0_5"/>
<name>C5AXT4_METEA</name>
<evidence type="ECO:0000313" key="1">
    <source>
        <dbReference type="EMBL" id="ACS38987.1"/>
    </source>
</evidence>
<evidence type="ECO:0000313" key="2">
    <source>
        <dbReference type="Proteomes" id="UP000009081"/>
    </source>
</evidence>
<protein>
    <submittedName>
        <fullName evidence="1">Uncharacterized protein</fullName>
    </submittedName>
</protein>
<dbReference type="Proteomes" id="UP000009081">
    <property type="component" value="Chromosome"/>
</dbReference>
<gene>
    <name evidence="1" type="ordered locus">MexAM1_META1p1113</name>
</gene>
<dbReference type="KEGG" id="mea:Mex_1p1113"/>
<reference evidence="1 2" key="1">
    <citation type="journal article" date="2009" name="PLoS ONE">
        <title>Methylobacterium genome sequences: a reference blueprint to investigate microbial metabolism of C1 compounds from natural and industrial sources.</title>
        <authorList>
            <person name="Vuilleumier S."/>
            <person name="Chistoserdova L."/>
            <person name="Lee M.-C."/>
            <person name="Bringel F."/>
            <person name="Lajus A."/>
            <person name="Zhou Y."/>
            <person name="Gourion B."/>
            <person name="Barbe V."/>
            <person name="Chang J."/>
            <person name="Cruveiller S."/>
            <person name="Dossat C."/>
            <person name="Gillett W."/>
            <person name="Gruffaz C."/>
            <person name="Haugen E."/>
            <person name="Hourcade E."/>
            <person name="Levy R."/>
            <person name="Mangenot S."/>
            <person name="Muller E."/>
            <person name="Nadalig T."/>
            <person name="Pagni M."/>
            <person name="Penny C."/>
            <person name="Peyraud R."/>
            <person name="Robinson D.G."/>
            <person name="Roche D."/>
            <person name="Rouy Z."/>
            <person name="Saenampechek C."/>
            <person name="Salvignol G."/>
            <person name="Vallenet D."/>
            <person name="Wu Z."/>
            <person name="Marx C.J."/>
            <person name="Vorholt J.A."/>
            <person name="Olson M.V."/>
            <person name="Kaul R."/>
            <person name="Weissenbach J."/>
            <person name="Medigue C."/>
            <person name="Lidstrom M.E."/>
        </authorList>
    </citation>
    <scope>NUCLEOTIDE SEQUENCE [LARGE SCALE GENOMIC DNA]</scope>
    <source>
        <strain evidence="2">ATCC 14718 / DSM 1338 / JCM 2805 / NCIMB 9133 / AM1</strain>
    </source>
</reference>
<keyword evidence="2" id="KW-1185">Reference proteome</keyword>